<organism evidence="9 10">
    <name type="scientific">Paenibacillus herberti</name>
    <dbReference type="NCBI Taxonomy" id="1619309"/>
    <lineage>
        <taxon>Bacteria</taxon>
        <taxon>Bacillati</taxon>
        <taxon>Bacillota</taxon>
        <taxon>Bacilli</taxon>
        <taxon>Bacillales</taxon>
        <taxon>Paenibacillaceae</taxon>
        <taxon>Paenibacillus</taxon>
    </lineage>
</organism>
<dbReference type="Pfam" id="PF07690">
    <property type="entry name" value="MFS_1"/>
    <property type="match status" value="2"/>
</dbReference>
<dbReference type="Proteomes" id="UP000215145">
    <property type="component" value="Unassembled WGS sequence"/>
</dbReference>
<comment type="subcellular location">
    <subcellularLocation>
        <location evidence="1">Cell membrane</location>
        <topology evidence="1">Multi-pass membrane protein</topology>
    </subcellularLocation>
</comment>
<reference evidence="9 10" key="1">
    <citation type="submission" date="2017-07" db="EMBL/GenBank/DDBJ databases">
        <title>Paenibacillus herberti R33 genome sequencing and assembly.</title>
        <authorList>
            <person name="Su W."/>
        </authorList>
    </citation>
    <scope>NUCLEOTIDE SEQUENCE [LARGE SCALE GENOMIC DNA]</scope>
    <source>
        <strain evidence="9 10">R33</strain>
    </source>
</reference>
<proteinExistence type="inferred from homology"/>
<feature type="transmembrane region" description="Helical" evidence="7">
    <location>
        <begin position="40"/>
        <end position="59"/>
    </location>
</feature>
<keyword evidence="10" id="KW-1185">Reference proteome</keyword>
<dbReference type="RefSeq" id="WP_089523341.1">
    <property type="nucleotide sequence ID" value="NZ_NMUQ01000001.1"/>
</dbReference>
<evidence type="ECO:0000313" key="10">
    <source>
        <dbReference type="Proteomes" id="UP000215145"/>
    </source>
</evidence>
<dbReference type="PANTHER" id="PTHR23514">
    <property type="entry name" value="BYPASS OF STOP CODON PROTEIN 6"/>
    <property type="match status" value="1"/>
</dbReference>
<feature type="transmembrane region" description="Helical" evidence="7">
    <location>
        <begin position="345"/>
        <end position="363"/>
    </location>
</feature>
<dbReference type="GO" id="GO:0022857">
    <property type="term" value="F:transmembrane transporter activity"/>
    <property type="evidence" value="ECO:0007669"/>
    <property type="project" value="InterPro"/>
</dbReference>
<dbReference type="InterPro" id="IPR020846">
    <property type="entry name" value="MFS_dom"/>
</dbReference>
<dbReference type="InterPro" id="IPR011701">
    <property type="entry name" value="MFS"/>
</dbReference>
<evidence type="ECO:0000256" key="4">
    <source>
        <dbReference type="ARBA" id="ARBA00022692"/>
    </source>
</evidence>
<evidence type="ECO:0000256" key="5">
    <source>
        <dbReference type="ARBA" id="ARBA00022989"/>
    </source>
</evidence>
<evidence type="ECO:0000256" key="2">
    <source>
        <dbReference type="ARBA" id="ARBA00008335"/>
    </source>
</evidence>
<evidence type="ECO:0000256" key="3">
    <source>
        <dbReference type="ARBA" id="ARBA00022448"/>
    </source>
</evidence>
<feature type="transmembrane region" description="Helical" evidence="7">
    <location>
        <begin position="255"/>
        <end position="274"/>
    </location>
</feature>
<feature type="domain" description="Major facilitator superfamily (MFS) profile" evidence="8">
    <location>
        <begin position="5"/>
        <end position="397"/>
    </location>
</feature>
<sequence>MATFFLLLIYLAFISLGLPDSLLGSAWPEMHQELNSPLGLAGLLSMTITVGTIVSSLFSGPIINRFGTGKVTLVSCMLTAGALVGFSFAPSVAWLVVFAIPLGVGGGAVDAGLNNYVAAHYKAHHMSWLHCFWGLGATLGPIIMAQSLMTGSWREGYSSVAYIQLGLVVLLLLSLPLWRLMELKYHRSSEPDLTDSIQPEEGSDKAIRPLKIKGVKLALMTFLFYCGVESTLGLWESSYLVSTKGLPADQAAKWLSLYFAGITIGRFITGFITFKFSNRDLIRGGQWLAVAGALLMILPLQPLFSLAGFMIVGLGLAPIFPCMLHETPVRFGKSQSQTIMGYQMAVAYTGSTLMPPLFGLLASNISMKLLPLYLFLMAAAMFLFSEKLNSYMRKRAAA</sequence>
<dbReference type="SUPFAM" id="SSF103473">
    <property type="entry name" value="MFS general substrate transporter"/>
    <property type="match status" value="1"/>
</dbReference>
<keyword evidence="3" id="KW-0813">Transport</keyword>
<feature type="transmembrane region" description="Helical" evidence="7">
    <location>
        <begin position="128"/>
        <end position="149"/>
    </location>
</feature>
<evidence type="ECO:0000259" key="8">
    <source>
        <dbReference type="PROSITE" id="PS50850"/>
    </source>
</evidence>
<feature type="transmembrane region" description="Helical" evidence="7">
    <location>
        <begin position="217"/>
        <end position="235"/>
    </location>
</feature>
<feature type="transmembrane region" description="Helical" evidence="7">
    <location>
        <begin position="161"/>
        <end position="178"/>
    </location>
</feature>
<dbReference type="OrthoDB" id="9795150at2"/>
<comment type="caution">
    <text evidence="9">The sequence shown here is derived from an EMBL/GenBank/DDBJ whole genome shotgun (WGS) entry which is preliminary data.</text>
</comment>
<feature type="transmembrane region" description="Helical" evidence="7">
    <location>
        <begin position="71"/>
        <end position="89"/>
    </location>
</feature>
<gene>
    <name evidence="9" type="ORF">CGZ75_06080</name>
</gene>
<comment type="similarity">
    <text evidence="2">Belongs to the major facilitator superfamily.</text>
</comment>
<dbReference type="GO" id="GO:0005886">
    <property type="term" value="C:plasma membrane"/>
    <property type="evidence" value="ECO:0007669"/>
    <property type="project" value="UniProtKB-SubCell"/>
</dbReference>
<evidence type="ECO:0000256" key="7">
    <source>
        <dbReference type="SAM" id="Phobius"/>
    </source>
</evidence>
<protein>
    <submittedName>
        <fullName evidence="9">MFS transporter</fullName>
    </submittedName>
</protein>
<dbReference type="Gene3D" id="1.20.1250.20">
    <property type="entry name" value="MFS general substrate transporter like domains"/>
    <property type="match status" value="1"/>
</dbReference>
<keyword evidence="5 7" id="KW-1133">Transmembrane helix</keyword>
<feature type="transmembrane region" description="Helical" evidence="7">
    <location>
        <begin position="95"/>
        <end position="116"/>
    </location>
</feature>
<dbReference type="PROSITE" id="PS50850">
    <property type="entry name" value="MFS"/>
    <property type="match status" value="1"/>
</dbReference>
<dbReference type="InterPro" id="IPR051788">
    <property type="entry name" value="MFS_Transporter"/>
</dbReference>
<evidence type="ECO:0000256" key="6">
    <source>
        <dbReference type="ARBA" id="ARBA00023136"/>
    </source>
</evidence>
<evidence type="ECO:0000256" key="1">
    <source>
        <dbReference type="ARBA" id="ARBA00004651"/>
    </source>
</evidence>
<evidence type="ECO:0000313" key="9">
    <source>
        <dbReference type="EMBL" id="OXM16257.1"/>
    </source>
</evidence>
<feature type="transmembrane region" description="Helical" evidence="7">
    <location>
        <begin position="369"/>
        <end position="385"/>
    </location>
</feature>
<keyword evidence="4 7" id="KW-0812">Transmembrane</keyword>
<feature type="transmembrane region" description="Helical" evidence="7">
    <location>
        <begin position="281"/>
        <end position="298"/>
    </location>
</feature>
<dbReference type="EMBL" id="NMUQ01000001">
    <property type="protein sequence ID" value="OXM16257.1"/>
    <property type="molecule type" value="Genomic_DNA"/>
</dbReference>
<dbReference type="PANTHER" id="PTHR23514:SF3">
    <property type="entry name" value="BYPASS OF STOP CODON PROTEIN 6"/>
    <property type="match status" value="1"/>
</dbReference>
<dbReference type="InterPro" id="IPR036259">
    <property type="entry name" value="MFS_trans_sf"/>
</dbReference>
<name>A0A229P2F0_9BACL</name>
<keyword evidence="6 7" id="KW-0472">Membrane</keyword>
<accession>A0A229P2F0</accession>
<dbReference type="AlphaFoldDB" id="A0A229P2F0"/>